<organism evidence="1 2">
    <name type="scientific">Steinernema glaseri</name>
    <dbReference type="NCBI Taxonomy" id="37863"/>
    <lineage>
        <taxon>Eukaryota</taxon>
        <taxon>Metazoa</taxon>
        <taxon>Ecdysozoa</taxon>
        <taxon>Nematoda</taxon>
        <taxon>Chromadorea</taxon>
        <taxon>Rhabditida</taxon>
        <taxon>Tylenchina</taxon>
        <taxon>Panagrolaimomorpha</taxon>
        <taxon>Strongyloidoidea</taxon>
        <taxon>Steinernematidae</taxon>
        <taxon>Steinernema</taxon>
    </lineage>
</organism>
<reference evidence="2" key="1">
    <citation type="submission" date="2016-11" db="UniProtKB">
        <authorList>
            <consortium name="WormBaseParasite"/>
        </authorList>
    </citation>
    <scope>IDENTIFICATION</scope>
</reference>
<evidence type="ECO:0000313" key="2">
    <source>
        <dbReference type="WBParaSite" id="L893_g11089.t1"/>
    </source>
</evidence>
<dbReference type="InterPro" id="IPR001015">
    <property type="entry name" value="Ferrochelatase"/>
</dbReference>
<dbReference type="Proteomes" id="UP000095287">
    <property type="component" value="Unplaced"/>
</dbReference>
<keyword evidence="1" id="KW-1185">Reference proteome</keyword>
<dbReference type="Gene3D" id="3.40.50.1400">
    <property type="match status" value="1"/>
</dbReference>
<accession>A0A1I7XZ40</accession>
<sequence length="76" mass="8237">MEKDESPLRTISRNQANDLQKALEAKGNSVVVNWAFRYGEPSIADGIAELQKAGCIPSPLEAAPSDGYPHCTRLLP</sequence>
<dbReference type="GO" id="GO:0006783">
    <property type="term" value="P:heme biosynthetic process"/>
    <property type="evidence" value="ECO:0007669"/>
    <property type="project" value="InterPro"/>
</dbReference>
<evidence type="ECO:0000313" key="1">
    <source>
        <dbReference type="Proteomes" id="UP000095287"/>
    </source>
</evidence>
<dbReference type="Pfam" id="PF00762">
    <property type="entry name" value="Ferrochelatase"/>
    <property type="match status" value="1"/>
</dbReference>
<dbReference type="WBParaSite" id="L893_g11089.t1">
    <property type="protein sequence ID" value="L893_g11089.t1"/>
    <property type="gene ID" value="L893_g11089"/>
</dbReference>
<proteinExistence type="predicted"/>
<dbReference type="SUPFAM" id="SSF53800">
    <property type="entry name" value="Chelatase"/>
    <property type="match status" value="1"/>
</dbReference>
<dbReference type="GO" id="GO:0004325">
    <property type="term" value="F:ferrochelatase activity"/>
    <property type="evidence" value="ECO:0007669"/>
    <property type="project" value="InterPro"/>
</dbReference>
<name>A0A1I7XZ40_9BILA</name>
<protein>
    <submittedName>
        <fullName evidence="2">Photolyase/cryptochrome alpha/beta domain-containing protein</fullName>
    </submittedName>
</protein>
<dbReference type="AlphaFoldDB" id="A0A1I7XZ40"/>